<dbReference type="InterPro" id="IPR000109">
    <property type="entry name" value="POT_fam"/>
</dbReference>
<keyword evidence="5 7" id="KW-0472">Membrane</keyword>
<dbReference type="Proteomes" id="UP000016927">
    <property type="component" value="Unassembled WGS sequence"/>
</dbReference>
<dbReference type="GO" id="GO:0006857">
    <property type="term" value="P:oligopeptide transport"/>
    <property type="evidence" value="ECO:0007669"/>
    <property type="project" value="InterPro"/>
</dbReference>
<feature type="transmembrane region" description="Helical" evidence="7">
    <location>
        <begin position="294"/>
        <end position="312"/>
    </location>
</feature>
<accession>R0MMG6</accession>
<evidence type="ECO:0000256" key="5">
    <source>
        <dbReference type="ARBA" id="ARBA00023136"/>
    </source>
</evidence>
<feature type="transmembrane region" description="Helical" evidence="7">
    <location>
        <begin position="192"/>
        <end position="212"/>
    </location>
</feature>
<dbReference type="Pfam" id="PF00854">
    <property type="entry name" value="PTR2"/>
    <property type="match status" value="1"/>
</dbReference>
<keyword evidence="3 6" id="KW-0812">Transmembrane</keyword>
<dbReference type="InterPro" id="IPR036259">
    <property type="entry name" value="MFS_trans_sf"/>
</dbReference>
<dbReference type="OMA" id="PEECKAQ"/>
<evidence type="ECO:0000313" key="9">
    <source>
        <dbReference type="Proteomes" id="UP000016927"/>
    </source>
</evidence>
<gene>
    <name evidence="8" type="primary">S15A1</name>
    <name evidence="8" type="ORF">NBO_4g0008</name>
</gene>
<comment type="subcellular location">
    <subcellularLocation>
        <location evidence="1 6">Membrane</location>
        <topology evidence="1 6">Multi-pass membrane protein</topology>
    </subcellularLocation>
</comment>
<dbReference type="SUPFAM" id="SSF103473">
    <property type="entry name" value="MFS general substrate transporter"/>
    <property type="match status" value="1"/>
</dbReference>
<evidence type="ECO:0000256" key="7">
    <source>
        <dbReference type="SAM" id="Phobius"/>
    </source>
</evidence>
<dbReference type="STRING" id="578461.R0MMG6"/>
<feature type="transmembrane region" description="Helical" evidence="7">
    <location>
        <begin position="332"/>
        <end position="349"/>
    </location>
</feature>
<evidence type="ECO:0000256" key="4">
    <source>
        <dbReference type="ARBA" id="ARBA00022989"/>
    </source>
</evidence>
<evidence type="ECO:0000256" key="1">
    <source>
        <dbReference type="ARBA" id="ARBA00004141"/>
    </source>
</evidence>
<feature type="transmembrane region" description="Helical" evidence="7">
    <location>
        <begin position="140"/>
        <end position="157"/>
    </location>
</feature>
<protein>
    <submittedName>
        <fullName evidence="8">Solute carrier family 15 member 1</fullName>
    </submittedName>
</protein>
<keyword evidence="9" id="KW-1185">Reference proteome</keyword>
<organism evidence="8 9">
    <name type="scientific">Nosema bombycis (strain CQ1 / CVCC 102059)</name>
    <name type="common">Microsporidian parasite</name>
    <name type="synonym">Pebrine of silkworm</name>
    <dbReference type="NCBI Taxonomy" id="578461"/>
    <lineage>
        <taxon>Eukaryota</taxon>
        <taxon>Fungi</taxon>
        <taxon>Fungi incertae sedis</taxon>
        <taxon>Microsporidia</taxon>
        <taxon>Nosematidae</taxon>
        <taxon>Nosema</taxon>
    </lineage>
</organism>
<dbReference type="VEuPathDB" id="MicrosporidiaDB:NBO_4g0008"/>
<keyword evidence="4 7" id="KW-1133">Transmembrane helix</keyword>
<reference evidence="8 9" key="1">
    <citation type="journal article" date="2013" name="BMC Genomics">
        <title>Comparative genomics of parasitic silkworm microsporidia reveal an association between genome expansion and host adaptation.</title>
        <authorList>
            <person name="Pan G."/>
            <person name="Xu J."/>
            <person name="Li T."/>
            <person name="Xia Q."/>
            <person name="Liu S.L."/>
            <person name="Zhang G."/>
            <person name="Li S."/>
            <person name="Li C."/>
            <person name="Liu H."/>
            <person name="Yang L."/>
            <person name="Liu T."/>
            <person name="Zhang X."/>
            <person name="Wu Z."/>
            <person name="Fan W."/>
            <person name="Dang X."/>
            <person name="Xiang H."/>
            <person name="Tao M."/>
            <person name="Li Y."/>
            <person name="Hu J."/>
            <person name="Li Z."/>
            <person name="Lin L."/>
            <person name="Luo J."/>
            <person name="Geng L."/>
            <person name="Wang L."/>
            <person name="Long M."/>
            <person name="Wan Y."/>
            <person name="He N."/>
            <person name="Zhang Z."/>
            <person name="Lu C."/>
            <person name="Keeling P.J."/>
            <person name="Wang J."/>
            <person name="Xiang Z."/>
            <person name="Zhou Z."/>
        </authorList>
    </citation>
    <scope>NUCLEOTIDE SEQUENCE [LARGE SCALE GENOMIC DNA]</scope>
    <source>
        <strain evidence="9">CQ1 / CVCC 102059</strain>
    </source>
</reference>
<evidence type="ECO:0000256" key="3">
    <source>
        <dbReference type="ARBA" id="ARBA00022692"/>
    </source>
</evidence>
<evidence type="ECO:0000256" key="6">
    <source>
        <dbReference type="RuleBase" id="RU003755"/>
    </source>
</evidence>
<comment type="similarity">
    <text evidence="2 6">Belongs to the major facilitator superfamily. Proton-dependent oligopeptide transporter (POT/PTR) (TC 2.A.17) family.</text>
</comment>
<feature type="transmembrane region" description="Helical" evidence="7">
    <location>
        <begin position="34"/>
        <end position="56"/>
    </location>
</feature>
<dbReference type="GO" id="GO:0016020">
    <property type="term" value="C:membrane"/>
    <property type="evidence" value="ECO:0007669"/>
    <property type="project" value="UniProtKB-SubCell"/>
</dbReference>
<proteinExistence type="inferred from homology"/>
<dbReference type="OrthoDB" id="8904098at2759"/>
<name>R0MMG6_NOSB1</name>
<dbReference type="AlphaFoldDB" id="R0MMG6"/>
<evidence type="ECO:0000256" key="2">
    <source>
        <dbReference type="ARBA" id="ARBA00005982"/>
    </source>
</evidence>
<keyword evidence="6" id="KW-0813">Transport</keyword>
<dbReference type="PANTHER" id="PTHR11654">
    <property type="entry name" value="OLIGOPEPTIDE TRANSPORTER-RELATED"/>
    <property type="match status" value="1"/>
</dbReference>
<dbReference type="InterPro" id="IPR018456">
    <property type="entry name" value="PTR2_symporter_CS"/>
</dbReference>
<dbReference type="HOGENOM" id="CLU_004790_3_1_1"/>
<sequence length="357" mass="40553">MIALGTGGIKPCVAAFGGDQIESDNKKEENLGRFFNFFYFAINLGSMLSSFISPLLSNIGCGKRLSCYPAAFGSSSILLATSIILFYLGTKLYVKNKPKVGDMFNEISNIFNMMINYNTTKPEGIVEEHHINQTSENYNVLRILKLFIPITFFWMLFDQQTTTWVEQGFKMKDTSIIGNRNVQILSSQMQTFNSIFIILFIPIFTKFIYPFFEYVGLKLTPIKKMGCGIFLASLSFIISAYVEHKINEYSLINQKISILWQLPQYLSLTAGEIMLNMTGLEFAYSEAPDTMKTLILSCWLLTVTLGNFFVILYSSLDITKFINTNEADKYNFILYALMGLGASYIMFTLEKGYNKSK</sequence>
<feature type="transmembrane region" description="Helical" evidence="7">
    <location>
        <begin position="68"/>
        <end position="89"/>
    </location>
</feature>
<dbReference type="EMBL" id="KB908912">
    <property type="protein sequence ID" value="EOB15380.1"/>
    <property type="molecule type" value="Genomic_DNA"/>
</dbReference>
<evidence type="ECO:0000313" key="8">
    <source>
        <dbReference type="EMBL" id="EOB15380.1"/>
    </source>
</evidence>
<dbReference type="GO" id="GO:0022857">
    <property type="term" value="F:transmembrane transporter activity"/>
    <property type="evidence" value="ECO:0007669"/>
    <property type="project" value="InterPro"/>
</dbReference>
<dbReference type="Gene3D" id="1.20.1250.20">
    <property type="entry name" value="MFS general substrate transporter like domains"/>
    <property type="match status" value="1"/>
</dbReference>
<dbReference type="PROSITE" id="PS01023">
    <property type="entry name" value="PTR2_2"/>
    <property type="match status" value="1"/>
</dbReference>